<evidence type="ECO:0000313" key="1">
    <source>
        <dbReference type="EMBL" id="KAH7674625.1"/>
    </source>
</evidence>
<gene>
    <name evidence="1" type="ORF">IHE45_08G086400</name>
</gene>
<proteinExistence type="predicted"/>
<sequence length="135" mass="15619">MTRSTSFKRIWLGTYDTAEKAARAYDAALYCLRSKYPKFNFPSLIDIYMKPLFEDQRHALSNEEIKIIAKRYALTEIEVQANNQNNTTIEPNPPVERNNEMLLPSTSNTVVDDMCEGSYSPESYLIRNIGEIWNL</sequence>
<accession>A0ACB7VK23</accession>
<organism evidence="1 2">
    <name type="scientific">Dioscorea alata</name>
    <name type="common">Purple yam</name>
    <dbReference type="NCBI Taxonomy" id="55571"/>
    <lineage>
        <taxon>Eukaryota</taxon>
        <taxon>Viridiplantae</taxon>
        <taxon>Streptophyta</taxon>
        <taxon>Embryophyta</taxon>
        <taxon>Tracheophyta</taxon>
        <taxon>Spermatophyta</taxon>
        <taxon>Magnoliopsida</taxon>
        <taxon>Liliopsida</taxon>
        <taxon>Dioscoreales</taxon>
        <taxon>Dioscoreaceae</taxon>
        <taxon>Dioscorea</taxon>
    </lineage>
</organism>
<comment type="caution">
    <text evidence="1">The sequence shown here is derived from an EMBL/GenBank/DDBJ whole genome shotgun (WGS) entry which is preliminary data.</text>
</comment>
<protein>
    <submittedName>
        <fullName evidence="1">AP2/ERF domain-containing protein</fullName>
    </submittedName>
</protein>
<reference evidence="2" key="1">
    <citation type="journal article" date="2022" name="Nat. Commun.">
        <title>Chromosome evolution and the genetic basis of agronomically important traits in greater yam.</title>
        <authorList>
            <person name="Bredeson J.V."/>
            <person name="Lyons J.B."/>
            <person name="Oniyinde I.O."/>
            <person name="Okereke N.R."/>
            <person name="Kolade O."/>
            <person name="Nnabue I."/>
            <person name="Nwadili C.O."/>
            <person name="Hribova E."/>
            <person name="Parker M."/>
            <person name="Nwogha J."/>
            <person name="Shu S."/>
            <person name="Carlson J."/>
            <person name="Kariba R."/>
            <person name="Muthemba S."/>
            <person name="Knop K."/>
            <person name="Barton G.J."/>
            <person name="Sherwood A.V."/>
            <person name="Lopez-Montes A."/>
            <person name="Asiedu R."/>
            <person name="Jamnadass R."/>
            <person name="Muchugi A."/>
            <person name="Goodstein D."/>
            <person name="Egesi C.N."/>
            <person name="Featherston J."/>
            <person name="Asfaw A."/>
            <person name="Simpson G.G."/>
            <person name="Dolezel J."/>
            <person name="Hendre P.S."/>
            <person name="Van Deynze A."/>
            <person name="Kumar P.L."/>
            <person name="Obidiegwu J.E."/>
            <person name="Bhattacharjee R."/>
            <person name="Rokhsar D.S."/>
        </authorList>
    </citation>
    <scope>NUCLEOTIDE SEQUENCE [LARGE SCALE GENOMIC DNA]</scope>
    <source>
        <strain evidence="2">cv. TDa95/00328</strain>
    </source>
</reference>
<name>A0ACB7VK23_DIOAL</name>
<dbReference type="EMBL" id="CM037018">
    <property type="protein sequence ID" value="KAH7674625.1"/>
    <property type="molecule type" value="Genomic_DNA"/>
</dbReference>
<keyword evidence="2" id="KW-1185">Reference proteome</keyword>
<dbReference type="Proteomes" id="UP000827976">
    <property type="component" value="Chromosome 8"/>
</dbReference>
<evidence type="ECO:0000313" key="2">
    <source>
        <dbReference type="Proteomes" id="UP000827976"/>
    </source>
</evidence>